<dbReference type="PANTHER" id="PTHR31891:SF1">
    <property type="entry name" value="FORMAMIDASE C869.04-RELATED"/>
    <property type="match status" value="1"/>
</dbReference>
<gene>
    <name evidence="1" type="ORF">LCGC14_0369170</name>
</gene>
<evidence type="ECO:0000313" key="1">
    <source>
        <dbReference type="EMBL" id="KKN76546.1"/>
    </source>
</evidence>
<sequence>MNWFDHSIMARRAVAKGKPGTTHQLTEAAQGQYHYTLGPNPKPVLHIQPGDIVSAETHDAFEGKLRSESDKPSELLNLPYLNPQNGPIYVEGAEKGDCLAVYIRDMKPRGPQPCGTTALITEFGGLVATGDTALLNAPLPERVKKVEVDAETGVKWSDKITLPYQPFIGTIGVSPEIESISSLVPDYYGGNMDLPDVAPGAVIYLPVHTKGAYLYLGDCHAAQGDGELCGVAIEHPTVTTVQVDLIKDWTFKWPRLENEQFYMTIGSARPMEDATRIAYRELVRWLAAEFDFDEIDAYMLLTQAGRVRLGNMVDPKYTLGASILKSIVGQAR</sequence>
<name>A0A0F9VSV0_9ZZZZ</name>
<dbReference type="AlphaFoldDB" id="A0A0F9VSV0"/>
<dbReference type="InterPro" id="IPR004304">
    <property type="entry name" value="FmdA_AmdA"/>
</dbReference>
<organism evidence="1">
    <name type="scientific">marine sediment metagenome</name>
    <dbReference type="NCBI Taxonomy" id="412755"/>
    <lineage>
        <taxon>unclassified sequences</taxon>
        <taxon>metagenomes</taxon>
        <taxon>ecological metagenomes</taxon>
    </lineage>
</organism>
<dbReference type="GO" id="GO:0016811">
    <property type="term" value="F:hydrolase activity, acting on carbon-nitrogen (but not peptide) bonds, in linear amides"/>
    <property type="evidence" value="ECO:0007669"/>
    <property type="project" value="InterPro"/>
</dbReference>
<dbReference type="PANTHER" id="PTHR31891">
    <property type="entry name" value="FORMAMIDASE C869.04-RELATED"/>
    <property type="match status" value="1"/>
</dbReference>
<proteinExistence type="predicted"/>
<dbReference type="SUPFAM" id="SSF141130">
    <property type="entry name" value="Acetamidase/Formamidase-like"/>
    <property type="match status" value="1"/>
</dbReference>
<comment type="caution">
    <text evidence="1">The sequence shown here is derived from an EMBL/GenBank/DDBJ whole genome shotgun (WGS) entry which is preliminary data.</text>
</comment>
<reference evidence="1" key="1">
    <citation type="journal article" date="2015" name="Nature">
        <title>Complex archaea that bridge the gap between prokaryotes and eukaryotes.</title>
        <authorList>
            <person name="Spang A."/>
            <person name="Saw J.H."/>
            <person name="Jorgensen S.L."/>
            <person name="Zaremba-Niedzwiedzka K."/>
            <person name="Martijn J."/>
            <person name="Lind A.E."/>
            <person name="van Eijk R."/>
            <person name="Schleper C."/>
            <person name="Guy L."/>
            <person name="Ettema T.J."/>
        </authorList>
    </citation>
    <scope>NUCLEOTIDE SEQUENCE</scope>
</reference>
<protein>
    <recommendedName>
        <fullName evidence="2">Acetamidase</fullName>
    </recommendedName>
</protein>
<accession>A0A0F9VSV0</accession>
<evidence type="ECO:0008006" key="2">
    <source>
        <dbReference type="Google" id="ProtNLM"/>
    </source>
</evidence>
<dbReference type="Pfam" id="PF03069">
    <property type="entry name" value="FmdA_AmdA"/>
    <property type="match status" value="2"/>
</dbReference>
<dbReference type="Gene3D" id="3.10.28.20">
    <property type="entry name" value="Acetamidase/Formamidase-like domains"/>
    <property type="match status" value="1"/>
</dbReference>
<dbReference type="Gene3D" id="2.60.120.580">
    <property type="entry name" value="Acetamidase/Formamidase-like domains"/>
    <property type="match status" value="1"/>
</dbReference>
<dbReference type="EMBL" id="LAZR01000294">
    <property type="protein sequence ID" value="KKN76546.1"/>
    <property type="molecule type" value="Genomic_DNA"/>
</dbReference>